<evidence type="ECO:0000313" key="3">
    <source>
        <dbReference type="EMBL" id="MBW0132901.1"/>
    </source>
</evidence>
<proteinExistence type="predicted"/>
<comment type="caution">
    <text evidence="3">The sequence shown here is derived from an EMBL/GenBank/DDBJ whole genome shotgun (WGS) entry which is preliminary data.</text>
</comment>
<dbReference type="PANTHER" id="PTHR12411">
    <property type="entry name" value="CYSTEINE PROTEASE FAMILY C1-RELATED"/>
    <property type="match status" value="1"/>
</dbReference>
<feature type="domain" description="Peptidase C1A papain C-terminal" evidence="2">
    <location>
        <begin position="42"/>
        <end position="250"/>
    </location>
</feature>
<protein>
    <submittedName>
        <fullName evidence="3">C1 family peptidase</fullName>
    </submittedName>
</protein>
<dbReference type="InterPro" id="IPR013128">
    <property type="entry name" value="Peptidase_C1A"/>
</dbReference>
<accession>A0ABS6UL08</accession>
<reference evidence="3 4" key="1">
    <citation type="submission" date="2020-11" db="EMBL/GenBank/DDBJ databases">
        <title>Pseudonocardia abyssalis sp. nov. and Pseudonocardia oceani sp. nov., description and phylogenomic analysis of two novel actinomycetes isolated from the deep Southern Ocean.</title>
        <authorList>
            <person name="Parra J."/>
        </authorList>
    </citation>
    <scope>NUCLEOTIDE SEQUENCE [LARGE SCALE GENOMIC DNA]</scope>
    <source>
        <strain evidence="3 4">KRD-168</strain>
    </source>
</reference>
<dbReference type="EMBL" id="JADQDK010000001">
    <property type="protein sequence ID" value="MBW0132901.1"/>
    <property type="molecule type" value="Genomic_DNA"/>
</dbReference>
<organism evidence="3 4">
    <name type="scientific">Pseudonocardia abyssalis</name>
    <dbReference type="NCBI Taxonomy" id="2792008"/>
    <lineage>
        <taxon>Bacteria</taxon>
        <taxon>Bacillati</taxon>
        <taxon>Actinomycetota</taxon>
        <taxon>Actinomycetes</taxon>
        <taxon>Pseudonocardiales</taxon>
        <taxon>Pseudonocardiaceae</taxon>
        <taxon>Pseudonocardia</taxon>
    </lineage>
</organism>
<keyword evidence="4" id="KW-1185">Reference proteome</keyword>
<dbReference type="CDD" id="cd02619">
    <property type="entry name" value="Peptidase_C1"/>
    <property type="match status" value="1"/>
</dbReference>
<gene>
    <name evidence="3" type="ORF">I4I81_01340</name>
</gene>
<dbReference type="Pfam" id="PF00112">
    <property type="entry name" value="Peptidase_C1"/>
    <property type="match status" value="1"/>
</dbReference>
<evidence type="ECO:0000313" key="4">
    <source>
        <dbReference type="Proteomes" id="UP000694287"/>
    </source>
</evidence>
<dbReference type="Proteomes" id="UP000694287">
    <property type="component" value="Unassembled WGS sequence"/>
</dbReference>
<evidence type="ECO:0000256" key="1">
    <source>
        <dbReference type="SAM" id="MobiDB-lite"/>
    </source>
</evidence>
<feature type="region of interest" description="Disordered" evidence="1">
    <location>
        <begin position="427"/>
        <end position="501"/>
    </location>
</feature>
<evidence type="ECO:0000259" key="2">
    <source>
        <dbReference type="SMART" id="SM00645"/>
    </source>
</evidence>
<feature type="compositionally biased region" description="Acidic residues" evidence="1">
    <location>
        <begin position="433"/>
        <end position="501"/>
    </location>
</feature>
<dbReference type="SMART" id="SM00645">
    <property type="entry name" value="Pept_C1"/>
    <property type="match status" value="1"/>
</dbReference>
<dbReference type="InterPro" id="IPR000668">
    <property type="entry name" value="Peptidase_C1A_C"/>
</dbReference>
<name>A0ABS6UL08_9PSEU</name>
<dbReference type="RefSeq" id="WP_218604171.1">
    <property type="nucleotide sequence ID" value="NZ_JADQDJ010000194.1"/>
</dbReference>
<sequence length="501" mass="55512">MSIAQYVLENAEGALRVLSGYRQQEPPADAKRFAGRRSASGLPPKVDLREWMTEVEDQGQTNTCTANATAGAYEYLMKRHLGEDAYDVSRLFIYYNARAGSGEDVVDEGAVLVDVIDGLRRHGACAETSWPFDTDVVNGEPDADAYTEAESFLVEDVQLVPTDLDAWRSALAEGYPIIFGISLYDSFYQHRRPGLVPMPTQRESQLAQHGGHAMLCVGYSDADDVFIVRNSWGAEWGDQGYCYMPYAYLMDPAQNGGDSWIIRQVEVLDEGAGWGDEESVLTEPGTFLAEMDDETYGELVDAMGEVAFERRMALLFVAIASADGEVEDAELAEAALLLQPVLDSLESSMSPEKLLRKAQSLYDGDDGEDLVGETIVLFAEHIPTDVLGSLSGQLRQVVEAGDGEDEDETEVLDAIVAAWQVEELVAGGGADGEAVEEEEEDTEEEDTEEEDTEEEDTEEYEEEHSEDEESDDEEDEDDPDEEYEEEADDEEDDEEDDERER</sequence>